<dbReference type="PANTHER" id="PTHR43675">
    <property type="entry name" value="ARSENITE METHYLTRANSFERASE"/>
    <property type="match status" value="1"/>
</dbReference>
<keyword evidence="11" id="KW-1185">Reference proteome</keyword>
<feature type="domain" description="Methyltransferase" evidence="9">
    <location>
        <begin position="64"/>
        <end position="212"/>
    </location>
</feature>
<comment type="catalytic activity">
    <reaction evidence="6">
        <text>arsenic triglutathione + [thioredoxin]-dithiol + S-adenosyl-L-methionine + 2 H2O = methylarsonous acid + [thioredoxin]-disulfide + 3 glutathione + S-adenosyl-L-homocysteine + H(+)</text>
        <dbReference type="Rhea" id="RHEA:69460"/>
        <dbReference type="Rhea" id="RHEA-COMP:10698"/>
        <dbReference type="Rhea" id="RHEA-COMP:10700"/>
        <dbReference type="ChEBI" id="CHEBI:15377"/>
        <dbReference type="ChEBI" id="CHEBI:15378"/>
        <dbReference type="ChEBI" id="CHEBI:17826"/>
        <dbReference type="ChEBI" id="CHEBI:29950"/>
        <dbReference type="ChEBI" id="CHEBI:50058"/>
        <dbReference type="ChEBI" id="CHEBI:57856"/>
        <dbReference type="ChEBI" id="CHEBI:57925"/>
        <dbReference type="ChEBI" id="CHEBI:59789"/>
        <dbReference type="ChEBI" id="CHEBI:183640"/>
        <dbReference type="EC" id="2.1.1.137"/>
    </reaction>
</comment>
<dbReference type="Proteomes" id="UP001307849">
    <property type="component" value="Unassembled WGS sequence"/>
</dbReference>
<evidence type="ECO:0000256" key="4">
    <source>
        <dbReference type="ARBA" id="ARBA00034521"/>
    </source>
</evidence>
<comment type="similarity">
    <text evidence="3">Belongs to the methyltransferase superfamily. Arsenite methyltransferase family.</text>
</comment>
<gene>
    <name evidence="10" type="ORF">TWF506_009121</name>
</gene>
<reference evidence="10 11" key="1">
    <citation type="submission" date="2019-10" db="EMBL/GenBank/DDBJ databases">
        <authorList>
            <person name="Palmer J.M."/>
        </authorList>
    </citation>
    <scope>NUCLEOTIDE SEQUENCE [LARGE SCALE GENOMIC DNA]</scope>
    <source>
        <strain evidence="10 11">TWF506</strain>
    </source>
</reference>
<evidence type="ECO:0000256" key="2">
    <source>
        <dbReference type="ARBA" id="ARBA00022691"/>
    </source>
</evidence>
<dbReference type="PANTHER" id="PTHR43675:SF8">
    <property type="entry name" value="ARSENITE METHYLTRANSFERASE"/>
    <property type="match status" value="1"/>
</dbReference>
<evidence type="ECO:0000256" key="1">
    <source>
        <dbReference type="ARBA" id="ARBA00022679"/>
    </source>
</evidence>
<comment type="catalytic activity">
    <reaction evidence="8">
        <text>arsenic triglutathione + 3 [thioredoxin]-dithiol + 3 S-adenosyl-L-methionine = trimethylarsine + 3 [thioredoxin]-disulfide + 3 glutathione + 3 S-adenosyl-L-homocysteine + 3 H(+)</text>
        <dbReference type="Rhea" id="RHEA:69432"/>
        <dbReference type="Rhea" id="RHEA-COMP:10698"/>
        <dbReference type="Rhea" id="RHEA-COMP:10700"/>
        <dbReference type="ChEBI" id="CHEBI:15378"/>
        <dbReference type="ChEBI" id="CHEBI:27130"/>
        <dbReference type="ChEBI" id="CHEBI:29950"/>
        <dbReference type="ChEBI" id="CHEBI:50058"/>
        <dbReference type="ChEBI" id="CHEBI:57856"/>
        <dbReference type="ChEBI" id="CHEBI:57925"/>
        <dbReference type="ChEBI" id="CHEBI:59789"/>
        <dbReference type="ChEBI" id="CHEBI:183640"/>
        <dbReference type="EC" id="2.1.1.137"/>
    </reaction>
</comment>
<evidence type="ECO:0000256" key="8">
    <source>
        <dbReference type="ARBA" id="ARBA00048428"/>
    </source>
</evidence>
<organism evidence="10 11">
    <name type="scientific">Arthrobotrys conoides</name>
    <dbReference type="NCBI Taxonomy" id="74498"/>
    <lineage>
        <taxon>Eukaryota</taxon>
        <taxon>Fungi</taxon>
        <taxon>Dikarya</taxon>
        <taxon>Ascomycota</taxon>
        <taxon>Pezizomycotina</taxon>
        <taxon>Orbiliomycetes</taxon>
        <taxon>Orbiliales</taxon>
        <taxon>Orbiliaceae</taxon>
        <taxon>Arthrobotrys</taxon>
    </lineage>
</organism>
<name>A0AAN8NKD3_9PEZI</name>
<evidence type="ECO:0000256" key="5">
    <source>
        <dbReference type="ARBA" id="ARBA00034545"/>
    </source>
</evidence>
<accession>A0AAN8NKD3</accession>
<dbReference type="InterPro" id="IPR025714">
    <property type="entry name" value="Methyltranfer_dom"/>
</dbReference>
<dbReference type="Pfam" id="PF13847">
    <property type="entry name" value="Methyltransf_31"/>
    <property type="match status" value="1"/>
</dbReference>
<dbReference type="EMBL" id="JAVHJM010000006">
    <property type="protein sequence ID" value="KAK6512959.1"/>
    <property type="molecule type" value="Genomic_DNA"/>
</dbReference>
<evidence type="ECO:0000256" key="7">
    <source>
        <dbReference type="ARBA" id="ARBA00047943"/>
    </source>
</evidence>
<dbReference type="GO" id="GO:0030791">
    <property type="term" value="F:arsenite methyltransferase activity"/>
    <property type="evidence" value="ECO:0007669"/>
    <property type="project" value="UniProtKB-EC"/>
</dbReference>
<dbReference type="SUPFAM" id="SSF53335">
    <property type="entry name" value="S-adenosyl-L-methionine-dependent methyltransferases"/>
    <property type="match status" value="1"/>
</dbReference>
<comment type="catalytic activity">
    <reaction evidence="7">
        <text>arsenic triglutathione + 2 [thioredoxin]-dithiol + 2 S-adenosyl-L-methionine + H2O = dimethylarsinous acid + 2 [thioredoxin]-disulfide + 3 glutathione + 2 S-adenosyl-L-homocysteine + 2 H(+)</text>
        <dbReference type="Rhea" id="RHEA:69464"/>
        <dbReference type="Rhea" id="RHEA-COMP:10698"/>
        <dbReference type="Rhea" id="RHEA-COMP:10700"/>
        <dbReference type="ChEBI" id="CHEBI:15377"/>
        <dbReference type="ChEBI" id="CHEBI:15378"/>
        <dbReference type="ChEBI" id="CHEBI:23808"/>
        <dbReference type="ChEBI" id="CHEBI:29950"/>
        <dbReference type="ChEBI" id="CHEBI:50058"/>
        <dbReference type="ChEBI" id="CHEBI:57856"/>
        <dbReference type="ChEBI" id="CHEBI:57925"/>
        <dbReference type="ChEBI" id="CHEBI:59789"/>
        <dbReference type="ChEBI" id="CHEBI:183640"/>
        <dbReference type="EC" id="2.1.1.137"/>
    </reaction>
</comment>
<evidence type="ECO:0000256" key="3">
    <source>
        <dbReference type="ARBA" id="ARBA00034487"/>
    </source>
</evidence>
<comment type="caution">
    <text evidence="10">The sequence shown here is derived from an EMBL/GenBank/DDBJ whole genome shotgun (WGS) entry which is preliminary data.</text>
</comment>
<dbReference type="EC" id="2.1.1.137" evidence="4"/>
<sequence>MDLETIYQSVQSRYGSIARAKNSQYSNTVARAFGYSQEELDSVPKDAKLGLSCGNPLAIASLRPGETVVDLGSGAGFDVLLAAKQIGKSGCAIGIDMNKDMLSLARRNLAKSLETNNVIFKEGNITSIPLEDETANCVISNCVINLVPETEKASVFVEISRILKPGGRVAISDILAKNTLPTSIKEDITMYTGCIAGAGTIEEYTRYLKEAGFLDIVIVDTKSDLNIYINSTDLLDGSAATRCCTKQTEAVDTLLTPESESAKSASCCPTPDTKEKKTCQSKSAKSGGIDLNDWVGSFKIFAVKP</sequence>
<keyword evidence="2" id="KW-0949">S-adenosyl-L-methionine</keyword>
<evidence type="ECO:0000313" key="10">
    <source>
        <dbReference type="EMBL" id="KAK6512959.1"/>
    </source>
</evidence>
<protein>
    <recommendedName>
        <fullName evidence="5">Arsenite methyltransferase</fullName>
        <ecNumber evidence="4">2.1.1.137</ecNumber>
    </recommendedName>
</protein>
<proteinExistence type="inferred from homology"/>
<dbReference type="AlphaFoldDB" id="A0AAN8NKD3"/>
<evidence type="ECO:0000313" key="11">
    <source>
        <dbReference type="Proteomes" id="UP001307849"/>
    </source>
</evidence>
<dbReference type="CDD" id="cd02440">
    <property type="entry name" value="AdoMet_MTases"/>
    <property type="match status" value="1"/>
</dbReference>
<evidence type="ECO:0000259" key="9">
    <source>
        <dbReference type="Pfam" id="PF13847"/>
    </source>
</evidence>
<keyword evidence="1" id="KW-0808">Transferase</keyword>
<dbReference type="InterPro" id="IPR026669">
    <property type="entry name" value="Arsenite_MeTrfase-like"/>
</dbReference>
<dbReference type="InterPro" id="IPR029063">
    <property type="entry name" value="SAM-dependent_MTases_sf"/>
</dbReference>
<evidence type="ECO:0000256" key="6">
    <source>
        <dbReference type="ARBA" id="ARBA00047941"/>
    </source>
</evidence>
<dbReference type="Gene3D" id="3.40.50.150">
    <property type="entry name" value="Vaccinia Virus protein VP39"/>
    <property type="match status" value="1"/>
</dbReference>
<dbReference type="NCBIfam" id="NF008823">
    <property type="entry name" value="PRK11873.1"/>
    <property type="match status" value="1"/>
</dbReference>